<dbReference type="Proteomes" id="UP001056429">
    <property type="component" value="Unassembled WGS sequence"/>
</dbReference>
<proteinExistence type="predicted"/>
<gene>
    <name evidence="4" type="ORF">KDK92_19650</name>
</gene>
<reference evidence="4" key="1">
    <citation type="journal article" date="2021" name="mSystems">
        <title>Bacteria and Archaea Synergistically Convert Glycine Betaine to Biogenic Methane in the Formosa Cold Seep of the South China Sea.</title>
        <authorList>
            <person name="Li L."/>
            <person name="Zhang W."/>
            <person name="Zhang S."/>
            <person name="Song L."/>
            <person name="Sun Q."/>
            <person name="Zhang H."/>
            <person name="Xiang H."/>
            <person name="Dong X."/>
        </authorList>
    </citation>
    <scope>NUCLEOTIDE SEQUENCE</scope>
    <source>
        <strain evidence="4">ZWT</strain>
    </source>
</reference>
<evidence type="ECO:0000256" key="2">
    <source>
        <dbReference type="SAM" id="Phobius"/>
    </source>
</evidence>
<evidence type="ECO:0000313" key="5">
    <source>
        <dbReference type="Proteomes" id="UP001056429"/>
    </source>
</evidence>
<feature type="region of interest" description="Disordered" evidence="1">
    <location>
        <begin position="355"/>
        <end position="393"/>
    </location>
</feature>
<organism evidence="4 5">
    <name type="scientific">Oceanirhabdus seepicola</name>
    <dbReference type="NCBI Taxonomy" id="2828781"/>
    <lineage>
        <taxon>Bacteria</taxon>
        <taxon>Bacillati</taxon>
        <taxon>Bacillota</taxon>
        <taxon>Clostridia</taxon>
        <taxon>Eubacteriales</taxon>
        <taxon>Clostridiaceae</taxon>
        <taxon>Oceanirhabdus</taxon>
    </lineage>
</organism>
<keyword evidence="4" id="KW-0645">Protease</keyword>
<dbReference type="CDD" id="cd07341">
    <property type="entry name" value="M56_BlaR1_MecR1_like"/>
    <property type="match status" value="1"/>
</dbReference>
<keyword evidence="2" id="KW-0472">Membrane</keyword>
<dbReference type="InterPro" id="IPR052173">
    <property type="entry name" value="Beta-lactam_resp_regulator"/>
</dbReference>
<feature type="compositionally biased region" description="Polar residues" evidence="1">
    <location>
        <begin position="363"/>
        <end position="373"/>
    </location>
</feature>
<dbReference type="AlphaFoldDB" id="A0A9J6P579"/>
<dbReference type="PANTHER" id="PTHR34978">
    <property type="entry name" value="POSSIBLE SENSOR-TRANSDUCER PROTEIN BLAR"/>
    <property type="match status" value="1"/>
</dbReference>
<dbReference type="RefSeq" id="WP_250861095.1">
    <property type="nucleotide sequence ID" value="NZ_JAGSOJ010000004.1"/>
</dbReference>
<feature type="transmembrane region" description="Helical" evidence="2">
    <location>
        <begin position="120"/>
        <end position="142"/>
    </location>
</feature>
<keyword evidence="4" id="KW-0378">Hydrolase</keyword>
<comment type="caution">
    <text evidence="4">The sequence shown here is derived from an EMBL/GenBank/DDBJ whole genome shotgun (WGS) entry which is preliminary data.</text>
</comment>
<reference evidence="4" key="2">
    <citation type="submission" date="2021-04" db="EMBL/GenBank/DDBJ databases">
        <authorList>
            <person name="Dong X."/>
        </authorList>
    </citation>
    <scope>NUCLEOTIDE SEQUENCE</scope>
    <source>
        <strain evidence="4">ZWT</strain>
    </source>
</reference>
<dbReference type="PANTHER" id="PTHR34978:SF3">
    <property type="entry name" value="SLR0241 PROTEIN"/>
    <property type="match status" value="1"/>
</dbReference>
<dbReference type="EC" id="3.4.24.-" evidence="4"/>
<dbReference type="EMBL" id="JAGSOJ010000004">
    <property type="protein sequence ID" value="MCM1991962.1"/>
    <property type="molecule type" value="Genomic_DNA"/>
</dbReference>
<keyword evidence="4" id="KW-0482">Metalloprotease</keyword>
<sequence length="568" mass="65833">MIVKLSVKASIALIAVLLLQKLLHNFLSPKVKYFMWVVILIILSLPLTIESKLSIYNLSTFYQSQKSIEINKEKVTNDNLVSINIPSEPNSTKPIINYEVLDEKEIDAFTNKKSFFTLEFFIKISSIIWLLGLLTFITIYIIQLKRLKDVIRSEKELNDKSLCNILNESKRKLNISKNIRLYETIELSSPALTGIFKTKILLPDYLLKTLSKEDLKFIIYHELCHLKRLDNITNYLILIYKSIYWFNPLIHMMFKYMKRDMEISCDNLVLNYIAEEEYSNYGMTIINTVEKMCMKKQNSIATCLIEDKSEIVRRIKMIKKHNKFSKTASVLTLSLILLVGCSTVSEPVKDTSLLGSKVEEKNNQSTEKVSNDTVENKNDNSTENSNEDKSTELTVDESFEIASKAVKEYFNFDADKNAFNPDTIVDMGHYWIVNVSNSNGGFEVRISLDDKKPFMFAGSASAANKMMEEYKKAKNVDKVDITEYYDYYYSKKAISKKESKEIAEEFIKSSPLKNMNLSFSESESFYEFKFDSPEKEFYVFAYMKDTNPEDIVFIKINNYLEEVSEVTF</sequence>
<dbReference type="Gene3D" id="3.30.2010.10">
    <property type="entry name" value="Metalloproteases ('zincins'), catalytic domain"/>
    <property type="match status" value="1"/>
</dbReference>
<evidence type="ECO:0000259" key="3">
    <source>
        <dbReference type="Pfam" id="PF05569"/>
    </source>
</evidence>
<name>A0A9J6P579_9CLOT</name>
<dbReference type="GO" id="GO:0008237">
    <property type="term" value="F:metallopeptidase activity"/>
    <property type="evidence" value="ECO:0007669"/>
    <property type="project" value="UniProtKB-KW"/>
</dbReference>
<protein>
    <submittedName>
        <fullName evidence="4">M48 family metalloprotease</fullName>
        <ecNumber evidence="4">3.4.24.-</ecNumber>
    </submittedName>
</protein>
<keyword evidence="5" id="KW-1185">Reference proteome</keyword>
<dbReference type="InterPro" id="IPR008756">
    <property type="entry name" value="Peptidase_M56"/>
</dbReference>
<keyword evidence="2" id="KW-0812">Transmembrane</keyword>
<evidence type="ECO:0000256" key="1">
    <source>
        <dbReference type="SAM" id="MobiDB-lite"/>
    </source>
</evidence>
<feature type="transmembrane region" description="Helical" evidence="2">
    <location>
        <begin position="33"/>
        <end position="49"/>
    </location>
</feature>
<dbReference type="Pfam" id="PF05569">
    <property type="entry name" value="Peptidase_M56"/>
    <property type="match status" value="1"/>
</dbReference>
<feature type="compositionally biased region" description="Basic and acidic residues" evidence="1">
    <location>
        <begin position="374"/>
        <end position="391"/>
    </location>
</feature>
<evidence type="ECO:0000313" key="4">
    <source>
        <dbReference type="EMBL" id="MCM1991962.1"/>
    </source>
</evidence>
<accession>A0A9J6P579</accession>
<feature type="domain" description="Peptidase M56" evidence="3">
    <location>
        <begin position="2"/>
        <end position="318"/>
    </location>
</feature>
<keyword evidence="2" id="KW-1133">Transmembrane helix</keyword>